<protein>
    <submittedName>
        <fullName evidence="1">Cullin 3B</fullName>
    </submittedName>
</protein>
<keyword evidence="2" id="KW-1185">Reference proteome</keyword>
<accession>A0A392V9Y0</accession>
<feature type="non-terminal residue" evidence="1">
    <location>
        <position position="58"/>
    </location>
</feature>
<proteinExistence type="predicted"/>
<reference evidence="1 2" key="1">
    <citation type="journal article" date="2018" name="Front. Plant Sci.">
        <title>Red Clover (Trifolium pratense) and Zigzag Clover (T. medium) - A Picture of Genomic Similarities and Differences.</title>
        <authorList>
            <person name="Dluhosova J."/>
            <person name="Istvanek J."/>
            <person name="Nedelnik J."/>
            <person name="Repkova J."/>
        </authorList>
    </citation>
    <scope>NUCLEOTIDE SEQUENCE [LARGE SCALE GENOMIC DNA]</scope>
    <source>
        <strain evidence="2">cv. 10/8</strain>
        <tissue evidence="1">Leaf</tissue>
    </source>
</reference>
<dbReference type="Proteomes" id="UP000265520">
    <property type="component" value="Unassembled WGS sequence"/>
</dbReference>
<evidence type="ECO:0000313" key="1">
    <source>
        <dbReference type="EMBL" id="MCI83270.1"/>
    </source>
</evidence>
<comment type="caution">
    <text evidence="1">The sequence shown here is derived from an EMBL/GenBank/DDBJ whole genome shotgun (WGS) entry which is preliminary data.</text>
</comment>
<dbReference type="EMBL" id="LXQA011063136">
    <property type="protein sequence ID" value="MCI83270.1"/>
    <property type="molecule type" value="Genomic_DNA"/>
</dbReference>
<dbReference type="AlphaFoldDB" id="A0A392V9Y0"/>
<sequence>MDLIEELDVRAEVRLLSSEERGARSKALADLWALLRTKDAQNFQRSRSKWLKEGDANT</sequence>
<evidence type="ECO:0000313" key="2">
    <source>
        <dbReference type="Proteomes" id="UP000265520"/>
    </source>
</evidence>
<name>A0A392V9Y0_9FABA</name>
<organism evidence="1 2">
    <name type="scientific">Trifolium medium</name>
    <dbReference type="NCBI Taxonomy" id="97028"/>
    <lineage>
        <taxon>Eukaryota</taxon>
        <taxon>Viridiplantae</taxon>
        <taxon>Streptophyta</taxon>
        <taxon>Embryophyta</taxon>
        <taxon>Tracheophyta</taxon>
        <taxon>Spermatophyta</taxon>
        <taxon>Magnoliopsida</taxon>
        <taxon>eudicotyledons</taxon>
        <taxon>Gunneridae</taxon>
        <taxon>Pentapetalae</taxon>
        <taxon>rosids</taxon>
        <taxon>fabids</taxon>
        <taxon>Fabales</taxon>
        <taxon>Fabaceae</taxon>
        <taxon>Papilionoideae</taxon>
        <taxon>50 kb inversion clade</taxon>
        <taxon>NPAAA clade</taxon>
        <taxon>Hologalegina</taxon>
        <taxon>IRL clade</taxon>
        <taxon>Trifolieae</taxon>
        <taxon>Trifolium</taxon>
    </lineage>
</organism>